<evidence type="ECO:0000313" key="2">
    <source>
        <dbReference type="Proteomes" id="UP000542674"/>
    </source>
</evidence>
<reference evidence="1 2" key="1">
    <citation type="submission" date="2020-08" db="EMBL/GenBank/DDBJ databases">
        <title>Sequencing the genomes of 1000 actinobacteria strains.</title>
        <authorList>
            <person name="Klenk H.-P."/>
        </authorList>
    </citation>
    <scope>NUCLEOTIDE SEQUENCE [LARGE SCALE GENOMIC DNA]</scope>
    <source>
        <strain evidence="1 2">DSM 45084</strain>
    </source>
</reference>
<dbReference type="Proteomes" id="UP000542674">
    <property type="component" value="Unassembled WGS sequence"/>
</dbReference>
<evidence type="ECO:0008006" key="3">
    <source>
        <dbReference type="Google" id="ProtNLM"/>
    </source>
</evidence>
<dbReference type="AlphaFoldDB" id="A0A7W7T385"/>
<evidence type="ECO:0000313" key="1">
    <source>
        <dbReference type="EMBL" id="MBB4964530.1"/>
    </source>
</evidence>
<organism evidence="1 2">
    <name type="scientific">Saccharothrix violaceirubra</name>
    <dbReference type="NCBI Taxonomy" id="413306"/>
    <lineage>
        <taxon>Bacteria</taxon>
        <taxon>Bacillati</taxon>
        <taxon>Actinomycetota</taxon>
        <taxon>Actinomycetes</taxon>
        <taxon>Pseudonocardiales</taxon>
        <taxon>Pseudonocardiaceae</taxon>
        <taxon>Saccharothrix</taxon>
    </lineage>
</organism>
<gene>
    <name evidence="1" type="ORF">F4559_001889</name>
</gene>
<sequence length="71" mass="7751">MVLRFDTFAKAMALAGFRSDAAVARAMRVHRSTVKRIREGELLPGPAFIAGALSALRPMEFTDLFVAVEQA</sequence>
<protein>
    <recommendedName>
        <fullName evidence="3">Helix-turn-helix protein</fullName>
    </recommendedName>
</protein>
<proteinExistence type="predicted"/>
<name>A0A7W7T385_9PSEU</name>
<dbReference type="RefSeq" id="WP_312865541.1">
    <property type="nucleotide sequence ID" value="NZ_BAABAI010000031.1"/>
</dbReference>
<keyword evidence="2" id="KW-1185">Reference proteome</keyword>
<accession>A0A7W7T385</accession>
<dbReference type="EMBL" id="JACHJS010000001">
    <property type="protein sequence ID" value="MBB4964530.1"/>
    <property type="molecule type" value="Genomic_DNA"/>
</dbReference>
<comment type="caution">
    <text evidence="1">The sequence shown here is derived from an EMBL/GenBank/DDBJ whole genome shotgun (WGS) entry which is preliminary data.</text>
</comment>